<reference evidence="2" key="1">
    <citation type="submission" date="2014-11" db="EMBL/GenBank/DDBJ databases">
        <authorList>
            <person name="Amaro Gonzalez C."/>
        </authorList>
    </citation>
    <scope>NUCLEOTIDE SEQUENCE</scope>
</reference>
<reference evidence="2" key="2">
    <citation type="journal article" date="2015" name="Fish Shellfish Immunol.">
        <title>Early steps in the European eel (Anguilla anguilla)-Vibrio vulnificus interaction in the gills: Role of the RtxA13 toxin.</title>
        <authorList>
            <person name="Callol A."/>
            <person name="Pajuelo D."/>
            <person name="Ebbesson L."/>
            <person name="Teles M."/>
            <person name="MacKenzie S."/>
            <person name="Amaro C."/>
        </authorList>
    </citation>
    <scope>NUCLEOTIDE SEQUENCE</scope>
</reference>
<evidence type="ECO:0000256" key="1">
    <source>
        <dbReference type="SAM" id="Phobius"/>
    </source>
</evidence>
<evidence type="ECO:0000313" key="2">
    <source>
        <dbReference type="EMBL" id="JAH37783.1"/>
    </source>
</evidence>
<sequence>MTMMLWMMMIIFIITVMGKYFPFLQYKRSQFHETSACFVLSFD</sequence>
<dbReference type="EMBL" id="GBXM01070794">
    <property type="protein sequence ID" value="JAH37783.1"/>
    <property type="molecule type" value="Transcribed_RNA"/>
</dbReference>
<protein>
    <submittedName>
        <fullName evidence="2">Uncharacterized protein</fullName>
    </submittedName>
</protein>
<organism evidence="2">
    <name type="scientific">Anguilla anguilla</name>
    <name type="common">European freshwater eel</name>
    <name type="synonym">Muraena anguilla</name>
    <dbReference type="NCBI Taxonomy" id="7936"/>
    <lineage>
        <taxon>Eukaryota</taxon>
        <taxon>Metazoa</taxon>
        <taxon>Chordata</taxon>
        <taxon>Craniata</taxon>
        <taxon>Vertebrata</taxon>
        <taxon>Euteleostomi</taxon>
        <taxon>Actinopterygii</taxon>
        <taxon>Neopterygii</taxon>
        <taxon>Teleostei</taxon>
        <taxon>Anguilliformes</taxon>
        <taxon>Anguillidae</taxon>
        <taxon>Anguilla</taxon>
    </lineage>
</organism>
<dbReference type="AlphaFoldDB" id="A0A0E9SBB4"/>
<keyword evidence="1" id="KW-1133">Transmembrane helix</keyword>
<keyword evidence="1" id="KW-0472">Membrane</keyword>
<feature type="transmembrane region" description="Helical" evidence="1">
    <location>
        <begin position="6"/>
        <end position="24"/>
    </location>
</feature>
<name>A0A0E9SBB4_ANGAN</name>
<proteinExistence type="predicted"/>
<keyword evidence="1" id="KW-0812">Transmembrane</keyword>
<accession>A0A0E9SBB4</accession>